<dbReference type="OrthoDB" id="5416097at2759"/>
<feature type="domain" description="HNH nuclease" evidence="2">
    <location>
        <begin position="135"/>
        <end position="224"/>
    </location>
</feature>
<dbReference type="AlphaFoldDB" id="C1GGD5"/>
<reference evidence="3 4" key="1">
    <citation type="journal article" date="2011" name="PLoS Genet.">
        <title>Comparative genomic analysis of human fungal pathogens causing paracoccidioidomycosis.</title>
        <authorList>
            <person name="Desjardins C.A."/>
            <person name="Champion M.D."/>
            <person name="Holder J.W."/>
            <person name="Muszewska A."/>
            <person name="Goldberg J."/>
            <person name="Bailao A.M."/>
            <person name="Brigido M.M."/>
            <person name="Ferreira M.E."/>
            <person name="Garcia A.M."/>
            <person name="Grynberg M."/>
            <person name="Gujja S."/>
            <person name="Heiman D.I."/>
            <person name="Henn M.R."/>
            <person name="Kodira C.D."/>
            <person name="Leon-Narvaez H."/>
            <person name="Longo L.V."/>
            <person name="Ma L.J."/>
            <person name="Malavazi I."/>
            <person name="Matsuo A.L."/>
            <person name="Morais F.V."/>
            <person name="Pereira M."/>
            <person name="Rodriguez-Brito S."/>
            <person name="Sakthikumar S."/>
            <person name="Salem-Izacc S.M."/>
            <person name="Sykes S.M."/>
            <person name="Teixeira M.M."/>
            <person name="Vallejo M.C."/>
            <person name="Walter M.E."/>
            <person name="Yandava C."/>
            <person name="Young S."/>
            <person name="Zeng Q."/>
            <person name="Zucker J."/>
            <person name="Felipe M.S."/>
            <person name="Goldman G.H."/>
            <person name="Haas B.J."/>
            <person name="McEwen J.G."/>
            <person name="Nino-Vega G."/>
            <person name="Puccia R."/>
            <person name="San-Blas G."/>
            <person name="Soares C.M."/>
            <person name="Birren B.W."/>
            <person name="Cuomo C.A."/>
        </authorList>
    </citation>
    <scope>NUCLEOTIDE SEQUENCE [LARGE SCALE GENOMIC DNA]</scope>
    <source>
        <strain evidence="3 4">Pb18</strain>
    </source>
</reference>
<proteinExistence type="predicted"/>
<dbReference type="Pfam" id="PF13391">
    <property type="entry name" value="HNH_2"/>
    <property type="match status" value="1"/>
</dbReference>
<dbReference type="eggNOG" id="ENOG502S620">
    <property type="taxonomic scope" value="Eukaryota"/>
</dbReference>
<organism evidence="3 4">
    <name type="scientific">Paracoccidioides brasiliensis (strain Pb18)</name>
    <dbReference type="NCBI Taxonomy" id="502780"/>
    <lineage>
        <taxon>Eukaryota</taxon>
        <taxon>Fungi</taxon>
        <taxon>Dikarya</taxon>
        <taxon>Ascomycota</taxon>
        <taxon>Pezizomycotina</taxon>
        <taxon>Eurotiomycetes</taxon>
        <taxon>Eurotiomycetidae</taxon>
        <taxon>Onygenales</taxon>
        <taxon>Ajellomycetaceae</taxon>
        <taxon>Paracoccidioides</taxon>
    </lineage>
</organism>
<dbReference type="Proteomes" id="UP000001628">
    <property type="component" value="Unassembled WGS sequence"/>
</dbReference>
<accession>C1GGD5</accession>
<dbReference type="InParanoid" id="C1GGD5"/>
<dbReference type="OMA" id="ADVFWGK"/>
<feature type="compositionally biased region" description="Polar residues" evidence="1">
    <location>
        <begin position="98"/>
        <end position="109"/>
    </location>
</feature>
<dbReference type="RefSeq" id="XP_010761868.1">
    <property type="nucleotide sequence ID" value="XM_010763566.1"/>
</dbReference>
<dbReference type="EMBL" id="KN275964">
    <property type="protein sequence ID" value="EEH50293.1"/>
    <property type="molecule type" value="Genomic_DNA"/>
</dbReference>
<dbReference type="VEuPathDB" id="FungiDB:PADG_06372"/>
<evidence type="ECO:0000256" key="1">
    <source>
        <dbReference type="SAM" id="MobiDB-lite"/>
    </source>
</evidence>
<gene>
    <name evidence="3" type="ORF">PADG_06372</name>
</gene>
<name>C1GGD5_PARBD</name>
<keyword evidence="4" id="KW-1185">Reference proteome</keyword>
<evidence type="ECO:0000313" key="4">
    <source>
        <dbReference type="Proteomes" id="UP000001628"/>
    </source>
</evidence>
<dbReference type="KEGG" id="pbn:PADG_06372"/>
<dbReference type="InterPro" id="IPR003615">
    <property type="entry name" value="HNH_nuc"/>
</dbReference>
<feature type="region of interest" description="Disordered" evidence="1">
    <location>
        <begin position="98"/>
        <end position="123"/>
    </location>
</feature>
<sequence>MADVCAFRRVNTPIDHQTDEDFNIQSQERANLLSEIKDAIQSSTVKAPLWACMQVCDISKLRELVTAARNSPAIFSLFNNTCLSIPLRWMQHPPLDHVSSTPSTLSSAEISAHSDQRHRRVKPKTLAKERDRYSCAITKGEVFEVAYIFPHFMINTKLSTNLDASIPPFWNLLDVFFEPDRLNRWRAEIFKDPSNPDKSTDGCHNMICLSPTAHRLWAKAMFALRPVSLSDDRKELALQFYWQPRPSHGRFDSVNILESPGSSRDLVRVGANVLSIAADDNATSAVAIKSGHTFVFRTTNPNTHPLPSFELLDMQWHLQRIVSMSGSAEIYDEDNGDDDGDHLDAGIIHKTFSDILAWVSTPLSHSGSDDDFSRSPASISTYPLRTIERPSKNLFC</sequence>
<evidence type="ECO:0000259" key="2">
    <source>
        <dbReference type="Pfam" id="PF13391"/>
    </source>
</evidence>
<evidence type="ECO:0000313" key="3">
    <source>
        <dbReference type="EMBL" id="EEH50293.1"/>
    </source>
</evidence>
<dbReference type="HOGENOM" id="CLU_039755_0_0_1"/>
<dbReference type="GeneID" id="22585111"/>
<protein>
    <recommendedName>
        <fullName evidence="2">HNH nuclease domain-containing protein</fullName>
    </recommendedName>
</protein>